<proteinExistence type="predicted"/>
<sequence>MKIISVIPFKKGLPKSDLTYFTSLEVAVGNIVTVSIKSKKILALVTSVEELKDKKSNVKGMNFNLKKVIENKGDSIFLKELLETIFDTNKYFAQNKNNTIASLIPNVFLEGYDNLAKIKITSPKNFSNVSSSIKSEKLLFQAPFLDRISIYKTLVRESFARNKSVFLVLPTESDINKFKDQISKGIEQFTFPLHSGISAKKNLITCEKVLASSHPVLLIGTPPFLSIPEGNLGTIILEHESSSAYKTVGGPHLDLRVFAEIYASKINAKFILADEMLRYETIGRKDTDNLIPLHPLSFRIDFMGDIEILGKNEKFKVLKEESVEEIGSAVSNKKNVFIFSLRKGLATMTICRECSETISCEDCGAPLVLYTSHQGKKRIFVCNRCERDVDGDTVCSSCGSWNLIPLGIGTDTVYEEIKRLFPKEKIFKLDKESAKNATGAKKVIKEFEESSGSVLIGTEMAFFYLKEKINLSIIASFDSLWSIPNFKMSEKIIQIILSIINNTEKKLIIQTKNENDETLRAVKSGNLLPFVREELEDRKNLGYPPFKRFIKISHLGNKEQTTKAKKILEETFESYSPVIFSGFVSKLQDKYVTNALIKIDPKKWSLPELSINSSIDENLYNKLLSLPPIFEILVDPEDLL</sequence>
<dbReference type="Gene3D" id="3.40.50.300">
    <property type="entry name" value="P-loop containing nucleotide triphosphate hydrolases"/>
    <property type="match status" value="1"/>
</dbReference>
<dbReference type="GO" id="GO:0005524">
    <property type="term" value="F:ATP binding"/>
    <property type="evidence" value="ECO:0007669"/>
    <property type="project" value="UniProtKB-KW"/>
</dbReference>
<dbReference type="GO" id="GO:0003677">
    <property type="term" value="F:DNA binding"/>
    <property type="evidence" value="ECO:0007669"/>
    <property type="project" value="UniProtKB-KW"/>
</dbReference>
<keyword evidence="3" id="KW-0238">DNA-binding</keyword>
<evidence type="ECO:0000256" key="1">
    <source>
        <dbReference type="ARBA" id="ARBA00022741"/>
    </source>
</evidence>
<dbReference type="GO" id="GO:0006270">
    <property type="term" value="P:DNA replication initiation"/>
    <property type="evidence" value="ECO:0007669"/>
    <property type="project" value="TreeGrafter"/>
</dbReference>
<accession>A0A1F6TL74</accession>
<comment type="caution">
    <text evidence="4">The sequence shown here is derived from an EMBL/GenBank/DDBJ whole genome shotgun (WGS) entry which is preliminary data.</text>
</comment>
<evidence type="ECO:0000256" key="2">
    <source>
        <dbReference type="ARBA" id="ARBA00022840"/>
    </source>
</evidence>
<organism evidence="4 5">
    <name type="scientific">Candidatus Nomurabacteria bacterium GWB1_40_6</name>
    <dbReference type="NCBI Taxonomy" id="1801727"/>
    <lineage>
        <taxon>Bacteria</taxon>
        <taxon>Candidatus Nomuraibacteriota</taxon>
    </lineage>
</organism>
<dbReference type="PANTHER" id="PTHR30580">
    <property type="entry name" value="PRIMOSOMAL PROTEIN N"/>
    <property type="match status" value="1"/>
</dbReference>
<keyword evidence="1" id="KW-0547">Nucleotide-binding</keyword>
<dbReference type="GO" id="GO:0006302">
    <property type="term" value="P:double-strand break repair"/>
    <property type="evidence" value="ECO:0007669"/>
    <property type="project" value="TreeGrafter"/>
</dbReference>
<evidence type="ECO:0000313" key="5">
    <source>
        <dbReference type="Proteomes" id="UP000176484"/>
    </source>
</evidence>
<reference evidence="4 5" key="1">
    <citation type="journal article" date="2016" name="Nat. Commun.">
        <title>Thousands of microbial genomes shed light on interconnected biogeochemical processes in an aquifer system.</title>
        <authorList>
            <person name="Anantharaman K."/>
            <person name="Brown C.T."/>
            <person name="Hug L.A."/>
            <person name="Sharon I."/>
            <person name="Castelle C.J."/>
            <person name="Probst A.J."/>
            <person name="Thomas B.C."/>
            <person name="Singh A."/>
            <person name="Wilkins M.J."/>
            <person name="Karaoz U."/>
            <person name="Brodie E.L."/>
            <person name="Williams K.H."/>
            <person name="Hubbard S.S."/>
            <person name="Banfield J.F."/>
        </authorList>
    </citation>
    <scope>NUCLEOTIDE SEQUENCE [LARGE SCALE GENOMIC DNA]</scope>
</reference>
<evidence type="ECO:0000313" key="4">
    <source>
        <dbReference type="EMBL" id="OGI45883.1"/>
    </source>
</evidence>
<keyword evidence="2" id="KW-0067">ATP-binding</keyword>
<dbReference type="EMBL" id="MFTD01000036">
    <property type="protein sequence ID" value="OGI45883.1"/>
    <property type="molecule type" value="Genomic_DNA"/>
</dbReference>
<evidence type="ECO:0000256" key="3">
    <source>
        <dbReference type="ARBA" id="ARBA00023125"/>
    </source>
</evidence>
<dbReference type="GO" id="GO:0043138">
    <property type="term" value="F:3'-5' DNA helicase activity"/>
    <property type="evidence" value="ECO:0007669"/>
    <property type="project" value="TreeGrafter"/>
</dbReference>
<name>A0A1F6TL74_9BACT</name>
<evidence type="ECO:0008006" key="6">
    <source>
        <dbReference type="Google" id="ProtNLM"/>
    </source>
</evidence>
<dbReference type="Proteomes" id="UP000176484">
    <property type="component" value="Unassembled WGS sequence"/>
</dbReference>
<dbReference type="AlphaFoldDB" id="A0A1F6TL74"/>
<dbReference type="PANTHER" id="PTHR30580:SF0">
    <property type="entry name" value="PRIMOSOMAL PROTEIN N"/>
    <property type="match status" value="1"/>
</dbReference>
<gene>
    <name evidence="4" type="ORF">A2121_01235</name>
</gene>
<dbReference type="GO" id="GO:0006310">
    <property type="term" value="P:DNA recombination"/>
    <property type="evidence" value="ECO:0007669"/>
    <property type="project" value="TreeGrafter"/>
</dbReference>
<dbReference type="InterPro" id="IPR027417">
    <property type="entry name" value="P-loop_NTPase"/>
</dbReference>
<protein>
    <recommendedName>
        <fullName evidence="6">Primosomal protein N' 3' DNA-binding domain-containing protein</fullName>
    </recommendedName>
</protein>